<feature type="transmembrane region" description="Helical" evidence="8">
    <location>
        <begin position="43"/>
        <end position="63"/>
    </location>
</feature>
<dbReference type="PANTHER" id="PTHR10705">
    <property type="entry name" value="DOLICHYL-DIPHOSPHOOLIGOSACCHARIDE--PROTEIN GLYCOSYLTRANSFERASE SUBUNIT DAD1"/>
    <property type="match status" value="1"/>
</dbReference>
<proteinExistence type="inferred from homology"/>
<dbReference type="Pfam" id="PF02109">
    <property type="entry name" value="DAD"/>
    <property type="match status" value="1"/>
</dbReference>
<keyword evidence="10" id="KW-1185">Reference proteome</keyword>
<evidence type="ECO:0000256" key="4">
    <source>
        <dbReference type="ARBA" id="ARBA00022692"/>
    </source>
</evidence>
<dbReference type="RefSeq" id="XP_060122832.1">
    <property type="nucleotide sequence ID" value="XM_060266849.1"/>
</dbReference>
<evidence type="ECO:0000256" key="8">
    <source>
        <dbReference type="RuleBase" id="RU361136"/>
    </source>
</evidence>
<comment type="pathway">
    <text evidence="2 8">Protein modification; protein glycosylation.</text>
</comment>
<dbReference type="GO" id="GO:0006487">
    <property type="term" value="P:protein N-linked glycosylation"/>
    <property type="evidence" value="ECO:0007669"/>
    <property type="project" value="TreeGrafter"/>
</dbReference>
<keyword evidence="4 8" id="KW-0812">Transmembrane</keyword>
<keyword evidence="5 8" id="KW-0256">Endoplasmic reticulum</keyword>
<accession>A0AAF0F351</accession>
<dbReference type="GeneID" id="85226568"/>
<dbReference type="Proteomes" id="UP001217754">
    <property type="component" value="Chromosome 5"/>
</dbReference>
<comment type="similarity">
    <text evidence="3 8">Belongs to the DAD/OST2 family.</text>
</comment>
<name>A0AAF0F351_9BASI</name>
<dbReference type="InterPro" id="IPR003038">
    <property type="entry name" value="DAD/Ost2"/>
</dbReference>
<keyword evidence="6 8" id="KW-1133">Transmembrane helix</keyword>
<evidence type="ECO:0000313" key="10">
    <source>
        <dbReference type="Proteomes" id="UP001217754"/>
    </source>
</evidence>
<evidence type="ECO:0000256" key="3">
    <source>
        <dbReference type="ARBA" id="ARBA00009386"/>
    </source>
</evidence>
<feature type="transmembrane region" description="Helical" evidence="8">
    <location>
        <begin position="69"/>
        <end position="87"/>
    </location>
</feature>
<evidence type="ECO:0000313" key="9">
    <source>
        <dbReference type="EMBL" id="WFD39935.1"/>
    </source>
</evidence>
<dbReference type="PANTHER" id="PTHR10705:SF0">
    <property type="entry name" value="DOLICHYL-DIPHOSPHOOLIGOSACCHARIDE--PROTEIN GLYCOSYLTRANSFERASE SUBUNIT DAD1"/>
    <property type="match status" value="1"/>
</dbReference>
<organism evidence="9 10">
    <name type="scientific">Malassezia japonica</name>
    <dbReference type="NCBI Taxonomy" id="223818"/>
    <lineage>
        <taxon>Eukaryota</taxon>
        <taxon>Fungi</taxon>
        <taxon>Dikarya</taxon>
        <taxon>Basidiomycota</taxon>
        <taxon>Ustilaginomycotina</taxon>
        <taxon>Malasseziomycetes</taxon>
        <taxon>Malasseziales</taxon>
        <taxon>Malasseziaceae</taxon>
        <taxon>Malassezia</taxon>
    </lineage>
</organism>
<comment type="subunit">
    <text evidence="8">Component of the oligosaccharyltransferase (OST) complex.</text>
</comment>
<evidence type="ECO:0000256" key="2">
    <source>
        <dbReference type="ARBA" id="ARBA00004922"/>
    </source>
</evidence>
<dbReference type="PIRSF" id="PIRSF005588">
    <property type="entry name" value="DAD"/>
    <property type="match status" value="1"/>
</dbReference>
<comment type="subcellular location">
    <subcellularLocation>
        <location evidence="1 8">Endoplasmic reticulum membrane</location>
        <topology evidence="1 8">Multi-pass membrane protein</topology>
    </subcellularLocation>
</comment>
<gene>
    <name evidence="9" type="primary">OST2</name>
    <name evidence="9" type="ORF">MJAP1_002917</name>
</gene>
<keyword evidence="7 8" id="KW-0472">Membrane</keyword>
<evidence type="ECO:0000256" key="5">
    <source>
        <dbReference type="ARBA" id="ARBA00022824"/>
    </source>
</evidence>
<reference evidence="9" key="1">
    <citation type="submission" date="2023-03" db="EMBL/GenBank/DDBJ databases">
        <title>Mating type loci evolution in Malassezia.</title>
        <authorList>
            <person name="Coelho M.A."/>
        </authorList>
    </citation>
    <scope>NUCLEOTIDE SEQUENCE</scope>
    <source>
        <strain evidence="9">CBS 9431</strain>
    </source>
</reference>
<dbReference type="EMBL" id="CP119962">
    <property type="protein sequence ID" value="WFD39935.1"/>
    <property type="molecule type" value="Genomic_DNA"/>
</dbReference>
<evidence type="ECO:0000256" key="1">
    <source>
        <dbReference type="ARBA" id="ARBA00004477"/>
    </source>
</evidence>
<dbReference type="AlphaFoldDB" id="A0AAF0F351"/>
<sequence length="127" mass="13643">MPPSKSTKAAPRPSALGEVSGALHKLTSSYESTTPARFKLIDAFLLFLFITGVAQFVYCALLSNYPFNSFIAGFASTVGQFVLAMALRIQTNPAKDADKGEASQGRAFADFLIASVVLHFFVINFLG</sequence>
<dbReference type="GO" id="GO:0008250">
    <property type="term" value="C:oligosaccharyltransferase complex"/>
    <property type="evidence" value="ECO:0007669"/>
    <property type="project" value="InterPro"/>
</dbReference>
<evidence type="ECO:0000256" key="7">
    <source>
        <dbReference type="ARBA" id="ARBA00023136"/>
    </source>
</evidence>
<comment type="function">
    <text evidence="8">Subunit of the oligosaccharyl transferase (OST) complex that catalyzes the initial transfer of a defined glycan (Glc(3)Man(9)GlcNAc(2) in eukaryotes) from the lipid carrier dolichol-pyrophosphate to an asparagine residue within an Asn-X-Ser/Thr consensus motif in nascent polypeptide chains, the first step in protein N-glycosylation. N-glycosylation occurs cotranslationally and the complex associates with the Sec61 complex at the channel-forming translocon complex that mediates protein translocation across the endoplasmic reticulum (ER). All subunits are required for a maximal enzyme activity.</text>
</comment>
<protein>
    <recommendedName>
        <fullName evidence="8">Dolichyl-diphosphooligosaccharide--protein glycosyltransferase subunit OST2</fullName>
        <shortName evidence="8">Oligosaccharyl transferase subunit OST2</shortName>
    </recommendedName>
</protein>
<feature type="transmembrane region" description="Helical" evidence="8">
    <location>
        <begin position="107"/>
        <end position="126"/>
    </location>
</feature>
<evidence type="ECO:0000256" key="6">
    <source>
        <dbReference type="ARBA" id="ARBA00022989"/>
    </source>
</evidence>